<dbReference type="InterPro" id="IPR003331">
    <property type="entry name" value="UDP_GlcNAc_Epimerase_2_dom"/>
</dbReference>
<dbReference type="PANTHER" id="PTHR43174:SF1">
    <property type="entry name" value="UDP-N-ACETYLGLUCOSAMINE 2-EPIMERASE"/>
    <property type="match status" value="1"/>
</dbReference>
<evidence type="ECO:0000259" key="3">
    <source>
        <dbReference type="Pfam" id="PF02350"/>
    </source>
</evidence>
<keyword evidence="1" id="KW-0413">Isomerase</keyword>
<feature type="domain" description="UDP-N-acetylglucosamine 2-epimerase" evidence="3">
    <location>
        <begin position="32"/>
        <end position="358"/>
    </location>
</feature>
<proteinExistence type="inferred from homology"/>
<name>A0A3M0HWV6_9ACTN</name>
<dbReference type="Gene3D" id="3.40.50.2000">
    <property type="entry name" value="Glycogen Phosphorylase B"/>
    <property type="match status" value="2"/>
</dbReference>
<protein>
    <submittedName>
        <fullName evidence="4">UDP-N-acetylglucosamine 2-epimerase (Non-hydrolyzing)</fullName>
    </submittedName>
</protein>
<dbReference type="AlphaFoldDB" id="A0A3M0HWV6"/>
<evidence type="ECO:0000313" key="5">
    <source>
        <dbReference type="Proteomes" id="UP000270471"/>
    </source>
</evidence>
<dbReference type="CDD" id="cd03786">
    <property type="entry name" value="GTB_UDP-GlcNAc_2-Epimerase"/>
    <property type="match status" value="1"/>
</dbReference>
<sequence>MNETNDIAVVLGTRPEIIKLAGVIRGLGPRASIFYTGQHYDRELSDSFFHAFKLPEPHVRLTGVSAAHRSIQIARATQQLAEHFRRVPPKVVVVQGDTNATSAGAQAANYCGIPVLHVEAGLRSHDRTMPEEINRRLVSVLADVHCAPTSWNAANLVSEGIPLHRIRVTGNTIVEATRESMPGPLETRELLDRYGLRENEFIIATMHRPENTDSPERLSEIIDALAEAPIPVVFPMHPRTVSSAHSFGLGGPLSRLRCIPPLDHSAFLSLASNARLLISDSGGIQEECTIIKKPLIVVRKNTERPETIATGFAVRVRHKHEISEEITRILLNPDLVSALAGRPCPFGDGKASERIAEIALAMAERTALPYSETGDEFSSGPEPIGPQGGAAGRALRRSPVQQGSIGQ</sequence>
<dbReference type="InterPro" id="IPR029767">
    <property type="entry name" value="WecB-like"/>
</dbReference>
<dbReference type="SUPFAM" id="SSF53756">
    <property type="entry name" value="UDP-Glycosyltransferase/glycogen phosphorylase"/>
    <property type="match status" value="1"/>
</dbReference>
<dbReference type="RefSeq" id="WP_121894631.1">
    <property type="nucleotide sequence ID" value="NZ_JBEXWZ010000003.1"/>
</dbReference>
<comment type="similarity">
    <text evidence="1">Belongs to the UDP-N-acetylglucosamine 2-epimerase family.</text>
</comment>
<evidence type="ECO:0000256" key="1">
    <source>
        <dbReference type="RuleBase" id="RU003513"/>
    </source>
</evidence>
<dbReference type="GO" id="GO:0016853">
    <property type="term" value="F:isomerase activity"/>
    <property type="evidence" value="ECO:0007669"/>
    <property type="project" value="UniProtKB-KW"/>
</dbReference>
<keyword evidence="5" id="KW-1185">Reference proteome</keyword>
<dbReference type="Proteomes" id="UP000270471">
    <property type="component" value="Unassembled WGS sequence"/>
</dbReference>
<accession>A0A3M0HWV6</accession>
<evidence type="ECO:0000256" key="2">
    <source>
        <dbReference type="SAM" id="MobiDB-lite"/>
    </source>
</evidence>
<dbReference type="OrthoDB" id="9803238at2"/>
<dbReference type="Pfam" id="PF02350">
    <property type="entry name" value="Epimerase_2"/>
    <property type="match status" value="1"/>
</dbReference>
<feature type="region of interest" description="Disordered" evidence="2">
    <location>
        <begin position="371"/>
        <end position="407"/>
    </location>
</feature>
<organism evidence="4 5">
    <name type="scientific">Streptomyces shenzhenensis</name>
    <dbReference type="NCBI Taxonomy" id="943815"/>
    <lineage>
        <taxon>Bacteria</taxon>
        <taxon>Bacillati</taxon>
        <taxon>Actinomycetota</taxon>
        <taxon>Actinomycetes</taxon>
        <taxon>Kitasatosporales</taxon>
        <taxon>Streptomycetaceae</taxon>
        <taxon>Streptomyces</taxon>
    </lineage>
</organism>
<reference evidence="4 5" key="1">
    <citation type="submission" date="2017-11" db="EMBL/GenBank/DDBJ databases">
        <title>Draft genome of actinobacteria isolated from guarana (Paullinia cupana (Mart.) Ducke.</title>
        <authorList>
            <person name="Siqueira K.A."/>
            <person name="Liotti R.G."/>
            <person name="Mendes T.A.O."/>
            <person name="Soares M.A."/>
        </authorList>
    </citation>
    <scope>NUCLEOTIDE SEQUENCE [LARGE SCALE GENOMIC DNA]</scope>
    <source>
        <strain evidence="4 5">193</strain>
    </source>
</reference>
<comment type="caution">
    <text evidence="4">The sequence shown here is derived from an EMBL/GenBank/DDBJ whole genome shotgun (WGS) entry which is preliminary data.</text>
</comment>
<gene>
    <name evidence="4" type="ORF">CTZ28_39475</name>
</gene>
<dbReference type="NCBIfam" id="TIGR00236">
    <property type="entry name" value="wecB"/>
    <property type="match status" value="1"/>
</dbReference>
<dbReference type="EMBL" id="PENI01000040">
    <property type="protein sequence ID" value="RMB80618.1"/>
    <property type="molecule type" value="Genomic_DNA"/>
</dbReference>
<dbReference type="PANTHER" id="PTHR43174">
    <property type="entry name" value="UDP-N-ACETYLGLUCOSAMINE 2-EPIMERASE"/>
    <property type="match status" value="1"/>
</dbReference>
<evidence type="ECO:0000313" key="4">
    <source>
        <dbReference type="EMBL" id="RMB80618.1"/>
    </source>
</evidence>